<sequence length="351" mass="35657">MQALVYDAFGADPRVTELPDPPAPPGGAVVRVTSTGLCRSDWHGWAGHDPDIATFPHTPGHELAGVVEAVGDGVARSWVGRPVTAPFVLACGACATCAAGDGQVCPHQRQPGFTDPGSFAERVVVHAAETNLVDLPAEVPPSVAAGLGCRVATAHRAVTGRGRVAEDETVVVFGCGGVGLAAIQVAAARGARVCGVDLDAGSRALALELGAERVLDGTLAEAELVQAVRDWSGGGAHLSVDAVGSPQTCRTGILSARRRGRHVQVGLLPPAAGRAEVPMERVIGWELDVLGSHGMAAADYPGLLADVVGGRLDLAALVAPGDPVGLEEAGRLLVAMGDSASRGMQLVDPAR</sequence>
<evidence type="ECO:0000256" key="1">
    <source>
        <dbReference type="ARBA" id="ARBA00001947"/>
    </source>
</evidence>
<dbReference type="Proteomes" id="UP001430172">
    <property type="component" value="Unassembled WGS sequence"/>
</dbReference>
<comment type="cofactor">
    <cofactor evidence="1 5">
        <name>Zn(2+)</name>
        <dbReference type="ChEBI" id="CHEBI:29105"/>
    </cofactor>
</comment>
<keyword evidence="9" id="KW-1185">Reference proteome</keyword>
<dbReference type="SUPFAM" id="SSF51735">
    <property type="entry name" value="NAD(P)-binding Rossmann-fold domains"/>
    <property type="match status" value="1"/>
</dbReference>
<feature type="domain" description="Alcohol dehydrogenase-like N-terminal" evidence="7">
    <location>
        <begin position="25"/>
        <end position="136"/>
    </location>
</feature>
<gene>
    <name evidence="8" type="ORF">JQN70_02270</name>
</gene>
<dbReference type="InterPro" id="IPR011032">
    <property type="entry name" value="GroES-like_sf"/>
</dbReference>
<reference evidence="8" key="1">
    <citation type="submission" date="2021-02" db="EMBL/GenBank/DDBJ databases">
        <title>Phycicoccus sp. MQZ13P-5T, whole genome shotgun sequence.</title>
        <authorList>
            <person name="Tuo L."/>
        </authorList>
    </citation>
    <scope>NUCLEOTIDE SEQUENCE</scope>
    <source>
        <strain evidence="8">MQZ13P-5</strain>
    </source>
</reference>
<keyword evidence="2 5" id="KW-0479">Metal-binding</keyword>
<name>A0ABS2CJ52_9MICO</name>
<dbReference type="Gene3D" id="3.90.180.10">
    <property type="entry name" value="Medium-chain alcohol dehydrogenases, catalytic domain"/>
    <property type="match status" value="1"/>
</dbReference>
<feature type="domain" description="Alcohol dehydrogenase-like C-terminal" evidence="6">
    <location>
        <begin position="177"/>
        <end position="305"/>
    </location>
</feature>
<dbReference type="InterPro" id="IPR050129">
    <property type="entry name" value="Zn_alcohol_dh"/>
</dbReference>
<keyword evidence="4" id="KW-0560">Oxidoreductase</keyword>
<comment type="similarity">
    <text evidence="5">Belongs to the zinc-containing alcohol dehydrogenase family.</text>
</comment>
<dbReference type="InterPro" id="IPR036291">
    <property type="entry name" value="NAD(P)-bd_dom_sf"/>
</dbReference>
<dbReference type="InterPro" id="IPR013154">
    <property type="entry name" value="ADH-like_N"/>
</dbReference>
<dbReference type="RefSeq" id="WP_204129676.1">
    <property type="nucleotide sequence ID" value="NZ_JAFDVD010000003.1"/>
</dbReference>
<dbReference type="EMBL" id="JAFDVD010000003">
    <property type="protein sequence ID" value="MBM6399206.1"/>
    <property type="molecule type" value="Genomic_DNA"/>
</dbReference>
<evidence type="ECO:0000256" key="3">
    <source>
        <dbReference type="ARBA" id="ARBA00022833"/>
    </source>
</evidence>
<dbReference type="InterPro" id="IPR002328">
    <property type="entry name" value="ADH_Zn_CS"/>
</dbReference>
<evidence type="ECO:0000313" key="8">
    <source>
        <dbReference type="EMBL" id="MBM6399206.1"/>
    </source>
</evidence>
<evidence type="ECO:0000259" key="6">
    <source>
        <dbReference type="Pfam" id="PF00107"/>
    </source>
</evidence>
<proteinExistence type="inferred from homology"/>
<dbReference type="PANTHER" id="PTHR43401">
    <property type="entry name" value="L-THREONINE 3-DEHYDROGENASE"/>
    <property type="match status" value="1"/>
</dbReference>
<dbReference type="PROSITE" id="PS00059">
    <property type="entry name" value="ADH_ZINC"/>
    <property type="match status" value="1"/>
</dbReference>
<comment type="caution">
    <text evidence="8">The sequence shown here is derived from an EMBL/GenBank/DDBJ whole genome shotgun (WGS) entry which is preliminary data.</text>
</comment>
<evidence type="ECO:0000256" key="2">
    <source>
        <dbReference type="ARBA" id="ARBA00022723"/>
    </source>
</evidence>
<dbReference type="Pfam" id="PF08240">
    <property type="entry name" value="ADH_N"/>
    <property type="match status" value="1"/>
</dbReference>
<keyword evidence="3 5" id="KW-0862">Zinc</keyword>
<evidence type="ECO:0000313" key="9">
    <source>
        <dbReference type="Proteomes" id="UP001430172"/>
    </source>
</evidence>
<organism evidence="8 9">
    <name type="scientific">Phycicoccus sonneratiae</name>
    <dbReference type="NCBI Taxonomy" id="2807628"/>
    <lineage>
        <taxon>Bacteria</taxon>
        <taxon>Bacillati</taxon>
        <taxon>Actinomycetota</taxon>
        <taxon>Actinomycetes</taxon>
        <taxon>Micrococcales</taxon>
        <taxon>Intrasporangiaceae</taxon>
        <taxon>Phycicoccus</taxon>
    </lineage>
</organism>
<dbReference type="InterPro" id="IPR013149">
    <property type="entry name" value="ADH-like_C"/>
</dbReference>
<dbReference type="Pfam" id="PF00107">
    <property type="entry name" value="ADH_zinc_N"/>
    <property type="match status" value="1"/>
</dbReference>
<protein>
    <submittedName>
        <fullName evidence="8">Alcohol dehydrogenase catalytic domain-containing protein</fullName>
    </submittedName>
</protein>
<evidence type="ECO:0000259" key="7">
    <source>
        <dbReference type="Pfam" id="PF08240"/>
    </source>
</evidence>
<dbReference type="SUPFAM" id="SSF50129">
    <property type="entry name" value="GroES-like"/>
    <property type="match status" value="1"/>
</dbReference>
<accession>A0ABS2CJ52</accession>
<evidence type="ECO:0000256" key="5">
    <source>
        <dbReference type="RuleBase" id="RU361277"/>
    </source>
</evidence>
<dbReference type="PANTHER" id="PTHR43401:SF5">
    <property type="entry name" value="ALCOHOL DEHYDROGENASE-RELATED"/>
    <property type="match status" value="1"/>
</dbReference>
<evidence type="ECO:0000256" key="4">
    <source>
        <dbReference type="ARBA" id="ARBA00023002"/>
    </source>
</evidence>